<reference evidence="2 3" key="1">
    <citation type="journal article" date="2019" name="Int. J. Syst. Evol. Microbiol.">
        <title>Thermogemmatispora aurantia sp. nov. and Thermogemmatispora argillosa sp. nov., within the class Ktedonobacteria, and emended description of the genus Thermogemmatispora.</title>
        <authorList>
            <person name="Zheng Y."/>
            <person name="Wang C.M."/>
            <person name="Sakai Y."/>
            <person name="Abe K."/>
            <person name="Yokota A."/>
            <person name="Yabe S."/>
        </authorList>
    </citation>
    <scope>NUCLEOTIDE SEQUENCE [LARGE SCALE GENOMIC DNA]</scope>
    <source>
        <strain evidence="2 3">A1-2</strain>
    </source>
</reference>
<dbReference type="InterPro" id="IPR029063">
    <property type="entry name" value="SAM-dependent_MTases_sf"/>
</dbReference>
<dbReference type="EMBL" id="BKZV01000003">
    <property type="protein sequence ID" value="GER83940.1"/>
    <property type="molecule type" value="Genomic_DNA"/>
</dbReference>
<dbReference type="Gene3D" id="3.40.50.150">
    <property type="entry name" value="Vaccinia Virus protein VP39"/>
    <property type="match status" value="1"/>
</dbReference>
<name>A0A5J4KB88_9CHLR</name>
<dbReference type="SUPFAM" id="SSF53335">
    <property type="entry name" value="S-adenosyl-L-methionine-dependent methyltransferases"/>
    <property type="match status" value="1"/>
</dbReference>
<dbReference type="AlphaFoldDB" id="A0A5J4KB88"/>
<evidence type="ECO:0000313" key="3">
    <source>
        <dbReference type="Proteomes" id="UP000334820"/>
    </source>
</evidence>
<dbReference type="RefSeq" id="WP_170293248.1">
    <property type="nucleotide sequence ID" value="NZ_BKZV01000003.1"/>
</dbReference>
<evidence type="ECO:0008006" key="4">
    <source>
        <dbReference type="Google" id="ProtNLM"/>
    </source>
</evidence>
<evidence type="ECO:0000313" key="2">
    <source>
        <dbReference type="EMBL" id="GER83940.1"/>
    </source>
</evidence>
<organism evidence="2 3">
    <name type="scientific">Thermogemmatispora aurantia</name>
    <dbReference type="NCBI Taxonomy" id="2045279"/>
    <lineage>
        <taxon>Bacteria</taxon>
        <taxon>Bacillati</taxon>
        <taxon>Chloroflexota</taxon>
        <taxon>Ktedonobacteria</taxon>
        <taxon>Thermogemmatisporales</taxon>
        <taxon>Thermogemmatisporaceae</taxon>
        <taxon>Thermogemmatispora</taxon>
    </lineage>
</organism>
<protein>
    <recommendedName>
        <fullName evidence="4">Methyltransferase domain-containing protein</fullName>
    </recommendedName>
</protein>
<comment type="caution">
    <text evidence="2">The sequence shown here is derived from an EMBL/GenBank/DDBJ whole genome shotgun (WGS) entry which is preliminary data.</text>
</comment>
<gene>
    <name evidence="2" type="ORF">KTAU_25770</name>
</gene>
<feature type="compositionally biased region" description="Basic and acidic residues" evidence="1">
    <location>
        <begin position="204"/>
        <end position="222"/>
    </location>
</feature>
<feature type="region of interest" description="Disordered" evidence="1">
    <location>
        <begin position="161"/>
        <end position="181"/>
    </location>
</feature>
<dbReference type="Proteomes" id="UP000334820">
    <property type="component" value="Unassembled WGS sequence"/>
</dbReference>
<keyword evidence="3" id="KW-1185">Reference proteome</keyword>
<evidence type="ECO:0000256" key="1">
    <source>
        <dbReference type="SAM" id="MobiDB-lite"/>
    </source>
</evidence>
<accession>A0A5J4KB88</accession>
<proteinExistence type="predicted"/>
<sequence>MPGPLTLDWTSASWQQACDALAQLTDAPGTPIDPGIVETVVLLILLGFPTVQSCEGHLDHSTAYPWVMVAEHALQRRFLQQWQQVCQLQEQAHQRGDPAALDRSYRALAELQLAQAQWNQEETLRARLMERLDAFSAQQPCRCPATRLLVQRHHPGLYRIRPVSAADPPPGRHCAPAPWSEGRKRCAPGRARCASAGRGNGSHKHGEMLPERGRAPSGEQERVPAPAMRGAGPREGSQRAASASAHGGPLLDVGTGIGIWAFDMQAIFPHALIVGVDLSLASLPQPVPPTCLFVRANVLEGLPLHAARQFPDR</sequence>
<feature type="region of interest" description="Disordered" evidence="1">
    <location>
        <begin position="193"/>
        <end position="248"/>
    </location>
</feature>